<feature type="compositionally biased region" description="Polar residues" evidence="1">
    <location>
        <begin position="216"/>
        <end position="233"/>
    </location>
</feature>
<feature type="region of interest" description="Disordered" evidence="1">
    <location>
        <begin position="1"/>
        <end position="64"/>
    </location>
</feature>
<name>A0AAW0RXJ1_9HYPO</name>
<comment type="caution">
    <text evidence="2">The sequence shown here is derived from an EMBL/GenBank/DDBJ whole genome shotgun (WGS) entry which is preliminary data.</text>
</comment>
<sequence>MVSFFGLKFGGDKKKGLAKSSDKSPQDDWKGTKQRELAQDQFYGTAQQNEYSGRSGTSYSTKGPASWRQTFKGFAANASMVDLSRPTRKESVSSLRYQSSEVNFRNPWMNSSAANLPLPSALGGSGQRLGTSERPSTAGGRAKEWVNPLDVHFCKDTGAPTSSPNPVEGPVKSPLAVQVGANDDDMVKPSSPSRDKTLLLVSGGTILKNGYPSPPQSVNNADQTLSPSVSDLSTVGKPNGDPSHLPSPAISTSRTSEDRWEAPDARSVFAKRDTSTFHSPRRRSFTMDLEEQELERLRKQRQTEGFAGSFADFDFGEVVTKQASIEQSSELLPARLNANAEAESSQSFPEKQLPTSKSDNVLASSTHTALNRLERRLSNSRMDTRAMRDMHSPPSLGATTFQFPPPAPVEAPKMAAVRPTTIHGRVGAPMAAAGAHPGNGPVATFDPPPRLGFRARLGSDASSRRKASPPKPLKTSASQPRLLHKSASSPVRDEAPSPKASFSPTSNVDRQSPSSDESKRSLDIKSPKSPFTKPVLEGDFPMTNGLPRGRQPPRRPLRSDEASSPERPNFSLPDWGLCGPTEPRHSAIPPPLVTSGLPRPSISSATDVSLPSPSFGSLELCISNSGESLTQAFEDALGKTELSPGLVGDFFTVDTSSSSPTGTVTRVEAKRAPPRPAPVTLPPSPKKSSEPRSPAQTQSEVATIFI</sequence>
<reference evidence="2 3" key="1">
    <citation type="submission" date="2020-02" db="EMBL/GenBank/DDBJ databases">
        <title>Comparative genomics of the hypocrealean fungal genus Beauvera.</title>
        <authorList>
            <person name="Showalter D.N."/>
            <person name="Bushley K.E."/>
            <person name="Rehner S.A."/>
        </authorList>
    </citation>
    <scope>NUCLEOTIDE SEQUENCE [LARGE SCALE GENOMIC DNA]</scope>
    <source>
        <strain evidence="2 3">ARSEF4384</strain>
    </source>
</reference>
<feature type="compositionally biased region" description="Basic and acidic residues" evidence="1">
    <location>
        <begin position="255"/>
        <end position="275"/>
    </location>
</feature>
<feature type="compositionally biased region" description="Pro residues" evidence="1">
    <location>
        <begin position="674"/>
        <end position="685"/>
    </location>
</feature>
<feature type="region of interest" description="Disordered" evidence="1">
    <location>
        <begin position="122"/>
        <end position="196"/>
    </location>
</feature>
<organism evidence="2 3">
    <name type="scientific">Beauveria asiatica</name>
    <dbReference type="NCBI Taxonomy" id="1069075"/>
    <lineage>
        <taxon>Eukaryota</taxon>
        <taxon>Fungi</taxon>
        <taxon>Dikarya</taxon>
        <taxon>Ascomycota</taxon>
        <taxon>Pezizomycotina</taxon>
        <taxon>Sordariomycetes</taxon>
        <taxon>Hypocreomycetidae</taxon>
        <taxon>Hypocreales</taxon>
        <taxon>Cordycipitaceae</taxon>
        <taxon>Beauveria</taxon>
    </lineage>
</organism>
<feature type="compositionally biased region" description="Polar residues" evidence="1">
    <location>
        <begin position="601"/>
        <end position="610"/>
    </location>
</feature>
<feature type="region of interest" description="Disordered" evidence="1">
    <location>
        <begin position="338"/>
        <end position="410"/>
    </location>
</feature>
<gene>
    <name evidence="2" type="ORF">G3M48_002977</name>
</gene>
<feature type="region of interest" description="Disordered" evidence="1">
    <location>
        <begin position="651"/>
        <end position="706"/>
    </location>
</feature>
<protein>
    <submittedName>
        <fullName evidence="2">Uncharacterized protein</fullName>
    </submittedName>
</protein>
<feature type="compositionally biased region" description="Polar residues" evidence="1">
    <location>
        <begin position="342"/>
        <end position="369"/>
    </location>
</feature>
<feature type="compositionally biased region" description="Polar residues" evidence="1">
    <location>
        <begin position="653"/>
        <end position="664"/>
    </location>
</feature>
<feature type="compositionally biased region" description="Basic and acidic residues" evidence="1">
    <location>
        <begin position="372"/>
        <end position="391"/>
    </location>
</feature>
<dbReference type="Proteomes" id="UP001397290">
    <property type="component" value="Unassembled WGS sequence"/>
</dbReference>
<evidence type="ECO:0000256" key="1">
    <source>
        <dbReference type="SAM" id="MobiDB-lite"/>
    </source>
</evidence>
<dbReference type="AlphaFoldDB" id="A0AAW0RXJ1"/>
<feature type="region of interest" description="Disordered" evidence="1">
    <location>
        <begin position="209"/>
        <end position="282"/>
    </location>
</feature>
<keyword evidence="3" id="KW-1185">Reference proteome</keyword>
<evidence type="ECO:0000313" key="3">
    <source>
        <dbReference type="Proteomes" id="UP001397290"/>
    </source>
</evidence>
<proteinExistence type="predicted"/>
<feature type="compositionally biased region" description="Polar residues" evidence="1">
    <location>
        <begin position="500"/>
        <end position="515"/>
    </location>
</feature>
<evidence type="ECO:0000313" key="2">
    <source>
        <dbReference type="EMBL" id="KAK8146551.1"/>
    </source>
</evidence>
<dbReference type="EMBL" id="JAAHCF010000204">
    <property type="protein sequence ID" value="KAK8146551.1"/>
    <property type="molecule type" value="Genomic_DNA"/>
</dbReference>
<feature type="compositionally biased region" description="Basic and acidic residues" evidence="1">
    <location>
        <begin position="516"/>
        <end position="526"/>
    </location>
</feature>
<feature type="region of interest" description="Disordered" evidence="1">
    <location>
        <begin position="430"/>
        <end position="610"/>
    </location>
</feature>
<accession>A0AAW0RXJ1</accession>
<feature type="compositionally biased region" description="Polar residues" evidence="1">
    <location>
        <begin position="42"/>
        <end position="64"/>
    </location>
</feature>
<feature type="compositionally biased region" description="Polar residues" evidence="1">
    <location>
        <begin position="695"/>
        <end position="706"/>
    </location>
</feature>
<feature type="compositionally biased region" description="Low complexity" evidence="1">
    <location>
        <begin position="430"/>
        <end position="443"/>
    </location>
</feature>
<feature type="compositionally biased region" description="Basic and acidic residues" evidence="1">
    <location>
        <begin position="10"/>
        <end position="38"/>
    </location>
</feature>